<feature type="binding site" evidence="9">
    <location>
        <position position="117"/>
    </location>
    <ligand>
        <name>Ca(2+)</name>
        <dbReference type="ChEBI" id="CHEBI:29108"/>
        <label>1</label>
    </ligand>
</feature>
<dbReference type="Gene3D" id="3.40.390.10">
    <property type="entry name" value="Collagenase (Catalytic Domain)"/>
    <property type="match status" value="1"/>
</dbReference>
<dbReference type="EC" id="3.4.24.80" evidence="13"/>
<dbReference type="InterPro" id="IPR024079">
    <property type="entry name" value="MetalloPept_cat_dom_sf"/>
</dbReference>
<evidence type="ECO:0000259" key="12">
    <source>
        <dbReference type="SMART" id="SM00235"/>
    </source>
</evidence>
<comment type="caution">
    <text evidence="13">The sequence shown here is derived from an EMBL/GenBank/DDBJ whole genome shotgun (WGS) entry which is preliminary data.</text>
</comment>
<feature type="binding site" evidence="9">
    <location>
        <position position="163"/>
    </location>
    <ligand>
        <name>Zn(2+)</name>
        <dbReference type="ChEBI" id="CHEBI:29105"/>
        <label>1</label>
    </ligand>
</feature>
<keyword evidence="14" id="KW-1185">Reference proteome</keyword>
<feature type="binding site" evidence="9">
    <location>
        <position position="178"/>
    </location>
    <ligand>
        <name>Ca(2+)</name>
        <dbReference type="ChEBI" id="CHEBI:29108"/>
        <label>3</label>
    </ligand>
</feature>
<dbReference type="GO" id="GO:0030198">
    <property type="term" value="P:extracellular matrix organization"/>
    <property type="evidence" value="ECO:0007669"/>
    <property type="project" value="TreeGrafter"/>
</dbReference>
<reference evidence="13" key="1">
    <citation type="submission" date="2023-01" db="EMBL/GenBank/DDBJ databases">
        <title>Genome assembly of the deep-sea coral Lophelia pertusa.</title>
        <authorList>
            <person name="Herrera S."/>
            <person name="Cordes E."/>
        </authorList>
    </citation>
    <scope>NUCLEOTIDE SEQUENCE</scope>
    <source>
        <strain evidence="13">USNM1676648</strain>
        <tissue evidence="13">Polyp</tissue>
    </source>
</reference>
<keyword evidence="2" id="KW-0645">Protease</keyword>
<feature type="binding site" evidence="9">
    <location>
        <position position="239"/>
    </location>
    <ligand>
        <name>Zn(2+)</name>
        <dbReference type="ChEBI" id="CHEBI:29105"/>
        <label>2</label>
        <note>catalytic</note>
    </ligand>
</feature>
<keyword evidence="7" id="KW-0482">Metalloprotease</keyword>
<feature type="binding site" evidence="9">
    <location>
        <position position="231"/>
    </location>
    <ligand>
        <name>Zn(2+)</name>
        <dbReference type="ChEBI" id="CHEBI:29105"/>
        <label>2</label>
        <note>catalytic</note>
    </ligand>
</feature>
<sequence>MFYPVLFVSLLAFQGTLCEEEEIDGEFALKYLSDYHYISQSRSGNHDITTAIKNFQGFFGLPVTGQLDEETIYQMKKPRCGVADVDENGERVRVKRYSTWGKWRKTDLKYYMTYGEDMSHDDQSRIIAQAFKMWSDVAPKLKFSRTNSISDANFRISFGKGTHAGVPGERRCSSKFDGKGKVLAHAFYPEDGRLHFDEDDYFTETGSFWNGSQSLIYVAVHEIGHALGLRHSDVKGSVMWPTASRGTPKLHQDDIAGIRSIYGR</sequence>
<keyword evidence="5 13" id="KW-0378">Hydrolase</keyword>
<feature type="binding site" evidence="9">
    <location>
        <position position="225"/>
    </location>
    <ligand>
        <name>Zn(2+)</name>
        <dbReference type="ChEBI" id="CHEBI:29105"/>
        <label>2</label>
        <note>catalytic</note>
    </ligand>
</feature>
<dbReference type="GO" id="GO:0004222">
    <property type="term" value="F:metalloendopeptidase activity"/>
    <property type="evidence" value="ECO:0007669"/>
    <property type="project" value="InterPro"/>
</dbReference>
<dbReference type="Pfam" id="PF01471">
    <property type="entry name" value="PG_binding_1"/>
    <property type="match status" value="1"/>
</dbReference>
<name>A0A9X0A7H6_9CNID</name>
<gene>
    <name evidence="13" type="primary">Mmp1_3</name>
    <name evidence="13" type="ORF">OS493_000579</name>
</gene>
<dbReference type="InterPro" id="IPR006026">
    <property type="entry name" value="Peptidase_Metallo"/>
</dbReference>
<dbReference type="GO" id="GO:0008270">
    <property type="term" value="F:zinc ion binding"/>
    <property type="evidence" value="ECO:0007669"/>
    <property type="project" value="InterPro"/>
</dbReference>
<keyword evidence="9" id="KW-0106">Calcium</keyword>
<dbReference type="OrthoDB" id="406838at2759"/>
<proteinExistence type="inferred from homology"/>
<feature type="short sequence motif" description="Cysteine switch" evidence="10">
    <location>
        <begin position="78"/>
        <end position="85"/>
    </location>
</feature>
<dbReference type="EMBL" id="MU825396">
    <property type="protein sequence ID" value="KAJ7394747.1"/>
    <property type="molecule type" value="Genomic_DNA"/>
</dbReference>
<evidence type="ECO:0000313" key="13">
    <source>
        <dbReference type="EMBL" id="KAJ7394747.1"/>
    </source>
</evidence>
<dbReference type="GO" id="GO:0006508">
    <property type="term" value="P:proteolysis"/>
    <property type="evidence" value="ECO:0007669"/>
    <property type="project" value="UniProtKB-KW"/>
</dbReference>
<evidence type="ECO:0000256" key="4">
    <source>
        <dbReference type="ARBA" id="ARBA00022729"/>
    </source>
</evidence>
<feature type="binding site" evidence="9">
    <location>
        <position position="177"/>
    </location>
    <ligand>
        <name>Ca(2+)</name>
        <dbReference type="ChEBI" id="CHEBI:29108"/>
        <label>3</label>
    </ligand>
</feature>
<comment type="similarity">
    <text evidence="1">Belongs to the peptidase M10A family.</text>
</comment>
<evidence type="ECO:0000256" key="5">
    <source>
        <dbReference type="ARBA" id="ARBA00022801"/>
    </source>
</evidence>
<dbReference type="SMART" id="SM00235">
    <property type="entry name" value="ZnMc"/>
    <property type="match status" value="1"/>
</dbReference>
<dbReference type="InterPro" id="IPR036365">
    <property type="entry name" value="PGBD-like_sf"/>
</dbReference>
<evidence type="ECO:0000256" key="7">
    <source>
        <dbReference type="ARBA" id="ARBA00023049"/>
    </source>
</evidence>
<comment type="cofactor">
    <cofactor evidence="9">
        <name>Zn(2+)</name>
        <dbReference type="ChEBI" id="CHEBI:29105"/>
    </cofactor>
    <text evidence="9">Binds 2 Zn(2+) ions per subunit.</text>
</comment>
<dbReference type="AlphaFoldDB" id="A0A9X0A7H6"/>
<dbReference type="Proteomes" id="UP001163046">
    <property type="component" value="Unassembled WGS sequence"/>
</dbReference>
<evidence type="ECO:0000313" key="14">
    <source>
        <dbReference type="Proteomes" id="UP001163046"/>
    </source>
</evidence>
<accession>A0A9X0A7H6</accession>
<keyword evidence="6 9" id="KW-0862">Zinc</keyword>
<evidence type="ECO:0000256" key="10">
    <source>
        <dbReference type="PIRSR" id="PIRSR621190-5"/>
    </source>
</evidence>
<dbReference type="CDD" id="cd04278">
    <property type="entry name" value="ZnMc_MMP"/>
    <property type="match status" value="1"/>
</dbReference>
<feature type="active site" evidence="8">
    <location>
        <position position="222"/>
    </location>
</feature>
<feature type="signal peptide" evidence="11">
    <location>
        <begin position="1"/>
        <end position="18"/>
    </location>
</feature>
<feature type="binding site" evidence="9">
    <location>
        <position position="185"/>
    </location>
    <ligand>
        <name>Zn(2+)</name>
        <dbReference type="ChEBI" id="CHEBI:29105"/>
        <label>1</label>
    </ligand>
</feature>
<dbReference type="PRINTS" id="PR00138">
    <property type="entry name" value="MATRIXIN"/>
</dbReference>
<dbReference type="InterPro" id="IPR002477">
    <property type="entry name" value="Peptidoglycan-bd-like"/>
</dbReference>
<organism evidence="13 14">
    <name type="scientific">Desmophyllum pertusum</name>
    <dbReference type="NCBI Taxonomy" id="174260"/>
    <lineage>
        <taxon>Eukaryota</taxon>
        <taxon>Metazoa</taxon>
        <taxon>Cnidaria</taxon>
        <taxon>Anthozoa</taxon>
        <taxon>Hexacorallia</taxon>
        <taxon>Scleractinia</taxon>
        <taxon>Caryophylliina</taxon>
        <taxon>Caryophylliidae</taxon>
        <taxon>Desmophyllum</taxon>
    </lineage>
</organism>
<feature type="binding site" description="in inhibited form" evidence="9">
    <location>
        <position position="80"/>
    </location>
    <ligand>
        <name>Zn(2+)</name>
        <dbReference type="ChEBI" id="CHEBI:29105"/>
        <label>2</label>
        <note>catalytic</note>
    </ligand>
</feature>
<dbReference type="SUPFAM" id="SSF55486">
    <property type="entry name" value="Metalloproteases ('zincins'), catalytic domain"/>
    <property type="match status" value="1"/>
</dbReference>
<evidence type="ECO:0000256" key="1">
    <source>
        <dbReference type="ARBA" id="ARBA00010370"/>
    </source>
</evidence>
<feature type="binding site" evidence="9">
    <location>
        <position position="195"/>
    </location>
    <ligand>
        <name>Zn(2+)</name>
        <dbReference type="ChEBI" id="CHEBI:29105"/>
        <label>1</label>
    </ligand>
</feature>
<keyword evidence="3 9" id="KW-0479">Metal-binding</keyword>
<evidence type="ECO:0000256" key="2">
    <source>
        <dbReference type="ARBA" id="ARBA00022670"/>
    </source>
</evidence>
<keyword evidence="4 11" id="KW-0732">Signal</keyword>
<dbReference type="InterPro" id="IPR001818">
    <property type="entry name" value="Pept_M10_metallopeptidase"/>
</dbReference>
<evidence type="ECO:0000256" key="9">
    <source>
        <dbReference type="PIRSR" id="PIRSR621190-2"/>
    </source>
</evidence>
<feature type="chain" id="PRO_5040726558" evidence="11">
    <location>
        <begin position="19"/>
        <end position="264"/>
    </location>
</feature>
<dbReference type="InterPro" id="IPR033739">
    <property type="entry name" value="M10A_MMP"/>
</dbReference>
<evidence type="ECO:0000256" key="6">
    <source>
        <dbReference type="ARBA" id="ARBA00022833"/>
    </source>
</evidence>
<comment type="cofactor">
    <cofactor evidence="9">
        <name>Ca(2+)</name>
        <dbReference type="ChEBI" id="CHEBI:29108"/>
    </cofactor>
    <text evidence="9">Can bind about 5 Ca(2+) ions per subunit.</text>
</comment>
<dbReference type="PANTHER" id="PTHR10201">
    <property type="entry name" value="MATRIX METALLOPROTEINASE"/>
    <property type="match status" value="1"/>
</dbReference>
<evidence type="ECO:0000256" key="8">
    <source>
        <dbReference type="PIRSR" id="PIRSR621190-1"/>
    </source>
</evidence>
<evidence type="ECO:0000256" key="3">
    <source>
        <dbReference type="ARBA" id="ARBA00022723"/>
    </source>
</evidence>
<feature type="domain" description="Peptidase metallopeptidase" evidence="12">
    <location>
        <begin position="96"/>
        <end position="264"/>
    </location>
</feature>
<dbReference type="PANTHER" id="PTHR10201:SF291">
    <property type="entry name" value="MATRIX METALLOPROTEINASE 1, ISOFORM C-RELATED"/>
    <property type="match status" value="1"/>
</dbReference>
<dbReference type="SUPFAM" id="SSF47090">
    <property type="entry name" value="PGBD-like"/>
    <property type="match status" value="1"/>
</dbReference>
<protein>
    <submittedName>
        <fullName evidence="13">Peptidase M10A</fullName>
        <ecNumber evidence="13">3.4.24.80</ecNumber>
    </submittedName>
</protein>
<feature type="binding site" evidence="9">
    <location>
        <position position="221"/>
    </location>
    <ligand>
        <name>Zn(2+)</name>
        <dbReference type="ChEBI" id="CHEBI:29105"/>
        <label>2</label>
        <note>catalytic</note>
    </ligand>
</feature>
<feature type="binding site" evidence="9">
    <location>
        <position position="197"/>
    </location>
    <ligand>
        <name>Ca(2+)</name>
        <dbReference type="ChEBI" id="CHEBI:29108"/>
        <label>3</label>
    </ligand>
</feature>
<dbReference type="GO" id="GO:0031012">
    <property type="term" value="C:extracellular matrix"/>
    <property type="evidence" value="ECO:0007669"/>
    <property type="project" value="InterPro"/>
</dbReference>
<dbReference type="InterPro" id="IPR021190">
    <property type="entry name" value="Pept_M10A"/>
</dbReference>
<evidence type="ECO:0000256" key="11">
    <source>
        <dbReference type="SAM" id="SignalP"/>
    </source>
</evidence>
<dbReference type="Pfam" id="PF00413">
    <property type="entry name" value="Peptidase_M10"/>
    <property type="match status" value="1"/>
</dbReference>
<dbReference type="GO" id="GO:0030574">
    <property type="term" value="P:collagen catabolic process"/>
    <property type="evidence" value="ECO:0007669"/>
    <property type="project" value="TreeGrafter"/>
</dbReference>